<comment type="subcellular location">
    <subcellularLocation>
        <location evidence="1 7">Cell membrane</location>
        <topology evidence="1 7">Multi-pass membrane protein</topology>
    </subcellularLocation>
</comment>
<feature type="transmembrane region" description="Helical" evidence="7">
    <location>
        <begin position="179"/>
        <end position="199"/>
    </location>
</feature>
<comment type="similarity">
    <text evidence="7">Belongs to the binding-protein-dependent transport system permease family.</text>
</comment>
<evidence type="ECO:0000256" key="7">
    <source>
        <dbReference type="RuleBase" id="RU363032"/>
    </source>
</evidence>
<dbReference type="InterPro" id="IPR035906">
    <property type="entry name" value="MetI-like_sf"/>
</dbReference>
<evidence type="ECO:0000256" key="2">
    <source>
        <dbReference type="ARBA" id="ARBA00022448"/>
    </source>
</evidence>
<keyword evidence="5 7" id="KW-1133">Transmembrane helix</keyword>
<evidence type="ECO:0000259" key="8">
    <source>
        <dbReference type="PROSITE" id="PS50928"/>
    </source>
</evidence>
<feature type="transmembrane region" description="Helical" evidence="7">
    <location>
        <begin position="241"/>
        <end position="263"/>
    </location>
</feature>
<dbReference type="PANTHER" id="PTHR43163:SF9">
    <property type="entry name" value="ABC TRANSPORTER PERMEASE PROTEIN"/>
    <property type="match status" value="1"/>
</dbReference>
<evidence type="ECO:0000256" key="4">
    <source>
        <dbReference type="ARBA" id="ARBA00022692"/>
    </source>
</evidence>
<keyword evidence="4 7" id="KW-0812">Transmembrane</keyword>
<dbReference type="GO" id="GO:0055085">
    <property type="term" value="P:transmembrane transport"/>
    <property type="evidence" value="ECO:0007669"/>
    <property type="project" value="InterPro"/>
</dbReference>
<feature type="domain" description="ABC transmembrane type-1" evidence="8">
    <location>
        <begin position="96"/>
        <end position="306"/>
    </location>
</feature>
<dbReference type="RefSeq" id="WP_256303640.1">
    <property type="nucleotide sequence ID" value="NZ_JANFYS010000011.1"/>
</dbReference>
<keyword evidence="2 7" id="KW-0813">Transport</keyword>
<feature type="transmembrane region" description="Helical" evidence="7">
    <location>
        <begin position="283"/>
        <end position="309"/>
    </location>
</feature>
<dbReference type="InterPro" id="IPR045621">
    <property type="entry name" value="BPD_transp_1_N"/>
</dbReference>
<evidence type="ECO:0000313" key="9">
    <source>
        <dbReference type="EMBL" id="MCQ4770109.1"/>
    </source>
</evidence>
<dbReference type="PROSITE" id="PS50928">
    <property type="entry name" value="ABC_TM1"/>
    <property type="match status" value="1"/>
</dbReference>
<feature type="transmembrane region" description="Helical" evidence="7">
    <location>
        <begin position="100"/>
        <end position="123"/>
    </location>
</feature>
<organism evidence="9 10">
    <name type="scientific">Intestinimonas massiliensis</name>
    <name type="common">ex Afouda et al. 2020</name>
    <dbReference type="NCBI Taxonomy" id="1673721"/>
    <lineage>
        <taxon>Bacteria</taxon>
        <taxon>Bacillati</taxon>
        <taxon>Bacillota</taxon>
        <taxon>Clostridia</taxon>
        <taxon>Eubacteriales</taxon>
        <taxon>Intestinimonas</taxon>
    </lineage>
</organism>
<name>A0AAW5JQC3_9FIRM</name>
<evidence type="ECO:0000256" key="6">
    <source>
        <dbReference type="ARBA" id="ARBA00023136"/>
    </source>
</evidence>
<dbReference type="EMBL" id="JANFYS010000011">
    <property type="protein sequence ID" value="MCQ4770109.1"/>
    <property type="molecule type" value="Genomic_DNA"/>
</dbReference>
<sequence length="318" mass="33914">MAHYLWKRVLTAVPIFFGITVLVFLLMNAAPADITDLAGSEGGGTAGDKALLAETLGLDQPLPVRYFTWLGGLVRGELGRSYRSGQAVSALIGQRIGPSLLLTGTGVLLAVAVALLLGVLSAWKPRSRWDNLASNLAMAGSATPGFFLALLAIYFFSVRLRWLPAAFTSDYGGGSLRELLRHLLLPALVIAVSNVGGLLKQTRSACLEVLGEDYITTARAKGLREGVVVLRHGLRSALIPVLTAVLTHIPHIIGGSVVVERVFGWPGMGSLMFSAISSRDYNVIMGVTVVIALAVLATSLLLDLVYGLVDPRVRYERI</sequence>
<comment type="caution">
    <text evidence="9">The sequence shown here is derived from an EMBL/GenBank/DDBJ whole genome shotgun (WGS) entry which is preliminary data.</text>
</comment>
<evidence type="ECO:0000256" key="1">
    <source>
        <dbReference type="ARBA" id="ARBA00004651"/>
    </source>
</evidence>
<dbReference type="CDD" id="cd06261">
    <property type="entry name" value="TM_PBP2"/>
    <property type="match status" value="1"/>
</dbReference>
<dbReference type="GO" id="GO:0005886">
    <property type="term" value="C:plasma membrane"/>
    <property type="evidence" value="ECO:0007669"/>
    <property type="project" value="UniProtKB-SubCell"/>
</dbReference>
<evidence type="ECO:0000256" key="5">
    <source>
        <dbReference type="ARBA" id="ARBA00022989"/>
    </source>
</evidence>
<feature type="transmembrane region" description="Helical" evidence="7">
    <location>
        <begin position="9"/>
        <end position="30"/>
    </location>
</feature>
<gene>
    <name evidence="9" type="ORF">NE579_06470</name>
</gene>
<keyword evidence="6 7" id="KW-0472">Membrane</keyword>
<reference evidence="9" key="1">
    <citation type="submission" date="2022-06" db="EMBL/GenBank/DDBJ databases">
        <title>Isolation of gut microbiota from human fecal samples.</title>
        <authorList>
            <person name="Pamer E.G."/>
            <person name="Barat B."/>
            <person name="Waligurski E."/>
            <person name="Medina S."/>
            <person name="Paddock L."/>
            <person name="Mostad J."/>
        </authorList>
    </citation>
    <scope>NUCLEOTIDE SEQUENCE</scope>
    <source>
        <strain evidence="9">DFI.9.91</strain>
    </source>
</reference>
<accession>A0AAW5JQC3</accession>
<dbReference type="AlphaFoldDB" id="A0AAW5JQC3"/>
<keyword evidence="3" id="KW-1003">Cell membrane</keyword>
<proteinExistence type="inferred from homology"/>
<dbReference type="PANTHER" id="PTHR43163">
    <property type="entry name" value="DIPEPTIDE TRANSPORT SYSTEM PERMEASE PROTEIN DPPB-RELATED"/>
    <property type="match status" value="1"/>
</dbReference>
<dbReference type="Pfam" id="PF19300">
    <property type="entry name" value="BPD_transp_1_N"/>
    <property type="match status" value="1"/>
</dbReference>
<dbReference type="Gene3D" id="1.10.3720.10">
    <property type="entry name" value="MetI-like"/>
    <property type="match status" value="1"/>
</dbReference>
<evidence type="ECO:0000313" key="10">
    <source>
        <dbReference type="Proteomes" id="UP001204562"/>
    </source>
</evidence>
<dbReference type="Proteomes" id="UP001204562">
    <property type="component" value="Unassembled WGS sequence"/>
</dbReference>
<evidence type="ECO:0000256" key="3">
    <source>
        <dbReference type="ARBA" id="ARBA00022475"/>
    </source>
</evidence>
<dbReference type="SUPFAM" id="SSF161098">
    <property type="entry name" value="MetI-like"/>
    <property type="match status" value="1"/>
</dbReference>
<dbReference type="Pfam" id="PF00528">
    <property type="entry name" value="BPD_transp_1"/>
    <property type="match status" value="1"/>
</dbReference>
<protein>
    <submittedName>
        <fullName evidence="9">ABC transporter permease</fullName>
    </submittedName>
</protein>
<feature type="transmembrane region" description="Helical" evidence="7">
    <location>
        <begin position="135"/>
        <end position="156"/>
    </location>
</feature>
<dbReference type="InterPro" id="IPR000515">
    <property type="entry name" value="MetI-like"/>
</dbReference>